<sequence>MKKKILLTGGSGFIGRNTIDILLSCGYEIHAVTSSGSIISGNINWHSANLLDSAQVKKLCMELKPSHLLHLAWYAEPGRYQDSPENFKWLEATVSLLRHFVDFGGRRIVMAGTCAEYNWDNKICDEYSTLKMPQSPYAVCKNAMQEILHSYSKNENISSAWGRIFFLYGPNEDQKRLVPSAINSLLGRTPFICKHGGQICDFLHVEDVASALVHLLDCEVKGAVNICSGQAIALHELLLKIAKFSNSNPRLIKFDSPLQEGGMQPFVVGSNKRLTEEVGWSPKYDLDQGLMQTIAARRLIF</sequence>
<evidence type="ECO:0000313" key="2">
    <source>
        <dbReference type="EMBL" id="QKM64045.1"/>
    </source>
</evidence>
<organism evidence="2 3">
    <name type="scientific">Polynucleobacter tropicus</name>
    <dbReference type="NCBI Taxonomy" id="1743174"/>
    <lineage>
        <taxon>Bacteria</taxon>
        <taxon>Pseudomonadati</taxon>
        <taxon>Pseudomonadota</taxon>
        <taxon>Betaproteobacteria</taxon>
        <taxon>Burkholderiales</taxon>
        <taxon>Burkholderiaceae</taxon>
        <taxon>Polynucleobacter</taxon>
    </lineage>
</organism>
<dbReference type="InterPro" id="IPR050177">
    <property type="entry name" value="Lipid_A_modif_metabolic_enz"/>
</dbReference>
<dbReference type="PANTHER" id="PTHR43245">
    <property type="entry name" value="BIFUNCTIONAL POLYMYXIN RESISTANCE PROTEIN ARNA"/>
    <property type="match status" value="1"/>
</dbReference>
<dbReference type="KEGG" id="ptrp:DCO17_01645"/>
<dbReference type="InterPro" id="IPR036291">
    <property type="entry name" value="NAD(P)-bd_dom_sf"/>
</dbReference>
<reference evidence="2 3" key="1">
    <citation type="submission" date="2018-04" db="EMBL/GenBank/DDBJ databases">
        <title>Polynucleobacter sp. UH21B genome.</title>
        <authorList>
            <person name="Hahn M.W."/>
        </authorList>
    </citation>
    <scope>NUCLEOTIDE SEQUENCE [LARGE SCALE GENOMIC DNA]</scope>
    <source>
        <strain evidence="2 3">MWH-UH21B</strain>
    </source>
</reference>
<evidence type="ECO:0000313" key="3">
    <source>
        <dbReference type="Proteomes" id="UP000503312"/>
    </source>
</evidence>
<dbReference type="Gene3D" id="3.40.50.720">
    <property type="entry name" value="NAD(P)-binding Rossmann-like Domain"/>
    <property type="match status" value="1"/>
</dbReference>
<protein>
    <submittedName>
        <fullName evidence="2">Epimerase</fullName>
    </submittedName>
</protein>
<gene>
    <name evidence="2" type="ORF">DCO17_01645</name>
</gene>
<dbReference type="RefSeq" id="WP_173955089.1">
    <property type="nucleotide sequence ID" value="NZ_CP028942.1"/>
</dbReference>
<dbReference type="EMBL" id="CP028942">
    <property type="protein sequence ID" value="QKM64045.1"/>
    <property type="molecule type" value="Genomic_DNA"/>
</dbReference>
<accession>A0A6M9PZ63</accession>
<dbReference type="InterPro" id="IPR001509">
    <property type="entry name" value="Epimerase_deHydtase"/>
</dbReference>
<proteinExistence type="predicted"/>
<dbReference type="Proteomes" id="UP000503312">
    <property type="component" value="Chromosome"/>
</dbReference>
<name>A0A6M9PZ63_9BURK</name>
<evidence type="ECO:0000259" key="1">
    <source>
        <dbReference type="Pfam" id="PF01370"/>
    </source>
</evidence>
<feature type="domain" description="NAD-dependent epimerase/dehydratase" evidence="1">
    <location>
        <begin position="5"/>
        <end position="226"/>
    </location>
</feature>
<keyword evidence="3" id="KW-1185">Reference proteome</keyword>
<dbReference type="PANTHER" id="PTHR43245:SF13">
    <property type="entry name" value="UDP-D-APIOSE_UDP-D-XYLOSE SYNTHASE 2"/>
    <property type="match status" value="1"/>
</dbReference>
<dbReference type="AlphaFoldDB" id="A0A6M9PZ63"/>
<dbReference type="Pfam" id="PF01370">
    <property type="entry name" value="Epimerase"/>
    <property type="match status" value="1"/>
</dbReference>
<dbReference type="SUPFAM" id="SSF51735">
    <property type="entry name" value="NAD(P)-binding Rossmann-fold domains"/>
    <property type="match status" value="1"/>
</dbReference>